<dbReference type="SMART" id="SM00248">
    <property type="entry name" value="ANK"/>
    <property type="match status" value="5"/>
</dbReference>
<reference evidence="5 6" key="1">
    <citation type="submission" date="2024-02" db="EMBL/GenBank/DDBJ databases">
        <authorList>
            <person name="Chen Y."/>
            <person name="Shah S."/>
            <person name="Dougan E. K."/>
            <person name="Thang M."/>
            <person name="Chan C."/>
        </authorList>
    </citation>
    <scope>NUCLEOTIDE SEQUENCE [LARGE SCALE GENOMIC DNA]</scope>
</reference>
<dbReference type="EMBL" id="CAXAMN010018002">
    <property type="protein sequence ID" value="CAK9051654.1"/>
    <property type="molecule type" value="Genomic_DNA"/>
</dbReference>
<comment type="caution">
    <text evidence="5">The sequence shown here is derived from an EMBL/GenBank/DDBJ whole genome shotgun (WGS) entry which is preliminary data.</text>
</comment>
<dbReference type="InterPro" id="IPR050745">
    <property type="entry name" value="Multifunctional_regulatory"/>
</dbReference>
<dbReference type="PANTHER" id="PTHR24189">
    <property type="entry name" value="MYOTROPHIN"/>
    <property type="match status" value="1"/>
</dbReference>
<keyword evidence="4" id="KW-1133">Transmembrane helix</keyword>
<dbReference type="InterPro" id="IPR036770">
    <property type="entry name" value="Ankyrin_rpt-contain_sf"/>
</dbReference>
<evidence type="ECO:0000313" key="5">
    <source>
        <dbReference type="EMBL" id="CAK9051654.1"/>
    </source>
</evidence>
<dbReference type="PROSITE" id="PS50297">
    <property type="entry name" value="ANK_REP_REGION"/>
    <property type="match status" value="3"/>
</dbReference>
<evidence type="ECO:0000256" key="4">
    <source>
        <dbReference type="SAM" id="Phobius"/>
    </source>
</evidence>
<dbReference type="InterPro" id="IPR002110">
    <property type="entry name" value="Ankyrin_rpt"/>
</dbReference>
<keyword evidence="4" id="KW-0812">Transmembrane</keyword>
<organism evidence="5 6">
    <name type="scientific">Durusdinium trenchii</name>
    <dbReference type="NCBI Taxonomy" id="1381693"/>
    <lineage>
        <taxon>Eukaryota</taxon>
        <taxon>Sar</taxon>
        <taxon>Alveolata</taxon>
        <taxon>Dinophyceae</taxon>
        <taxon>Suessiales</taxon>
        <taxon>Symbiodiniaceae</taxon>
        <taxon>Durusdinium</taxon>
    </lineage>
</organism>
<dbReference type="Gene3D" id="1.25.40.20">
    <property type="entry name" value="Ankyrin repeat-containing domain"/>
    <property type="match status" value="1"/>
</dbReference>
<dbReference type="SUPFAM" id="SSF48403">
    <property type="entry name" value="Ankyrin repeat"/>
    <property type="match status" value="1"/>
</dbReference>
<feature type="repeat" description="ANK" evidence="3">
    <location>
        <begin position="202"/>
        <end position="234"/>
    </location>
</feature>
<sequence>MATRSQTQKPSLAKLLKHGIDPNALSFEDVGERRTLLCLAIEEAMKLDQDLSKVELLLESRADPNRCSETGHFPLMLASRYASVKLARKLLQVRAEVNQQDTKRVSPLHTAVHQDSAQLVQLLLMHKANANAPDQIGQSPIFFAGSTTVIAALTDAKADLHHLNKKGQSALHLAAHNGRFEAVAYLTDHEFLDESVDLQDERGRSPLHLAAAQGHQRVVSRLMDVGANPRLKMHNGQTPMTLADKKDTDLALYIYTRMTGGKHATWSETMQNPMFLTLAAVLGVACFVNRMVIFDLVWDLIALRFN</sequence>
<keyword evidence="6" id="KW-1185">Reference proteome</keyword>
<feature type="transmembrane region" description="Helical" evidence="4">
    <location>
        <begin position="274"/>
        <end position="298"/>
    </location>
</feature>
<keyword evidence="2 3" id="KW-0040">ANK repeat</keyword>
<feature type="repeat" description="ANK" evidence="3">
    <location>
        <begin position="70"/>
        <end position="102"/>
    </location>
</feature>
<evidence type="ECO:0000256" key="2">
    <source>
        <dbReference type="ARBA" id="ARBA00023043"/>
    </source>
</evidence>
<proteinExistence type="predicted"/>
<name>A0ABP0MNM7_9DINO</name>
<feature type="repeat" description="ANK" evidence="3">
    <location>
        <begin position="166"/>
        <end position="189"/>
    </location>
</feature>
<dbReference type="Proteomes" id="UP001642484">
    <property type="component" value="Unassembled WGS sequence"/>
</dbReference>
<dbReference type="Pfam" id="PF12796">
    <property type="entry name" value="Ank_2"/>
    <property type="match status" value="2"/>
</dbReference>
<evidence type="ECO:0000256" key="3">
    <source>
        <dbReference type="PROSITE-ProRule" id="PRU00023"/>
    </source>
</evidence>
<accession>A0ABP0MNM7</accession>
<dbReference type="PANTHER" id="PTHR24189:SF50">
    <property type="entry name" value="ANKYRIN REPEAT AND SOCS BOX PROTEIN 2"/>
    <property type="match status" value="1"/>
</dbReference>
<evidence type="ECO:0000313" key="6">
    <source>
        <dbReference type="Proteomes" id="UP001642484"/>
    </source>
</evidence>
<keyword evidence="4" id="KW-0472">Membrane</keyword>
<dbReference type="PROSITE" id="PS50088">
    <property type="entry name" value="ANK_REPEAT"/>
    <property type="match status" value="4"/>
</dbReference>
<evidence type="ECO:0000256" key="1">
    <source>
        <dbReference type="ARBA" id="ARBA00022737"/>
    </source>
</evidence>
<feature type="repeat" description="ANK" evidence="3">
    <location>
        <begin position="103"/>
        <end position="135"/>
    </location>
</feature>
<gene>
    <name evidence="5" type="ORF">CCMP2556_LOCUS26167</name>
</gene>
<protein>
    <submittedName>
        <fullName evidence="5">Uncharacterized protein</fullName>
    </submittedName>
</protein>
<keyword evidence="1" id="KW-0677">Repeat</keyword>